<dbReference type="EMBL" id="MPRL01000001">
    <property type="protein sequence ID" value="OOZ42336.1"/>
    <property type="molecule type" value="Genomic_DNA"/>
</dbReference>
<proteinExistence type="predicted"/>
<dbReference type="InterPro" id="IPR036736">
    <property type="entry name" value="ACP-like_sf"/>
</dbReference>
<protein>
    <recommendedName>
        <fullName evidence="2">Carrier domain-containing protein</fullName>
    </recommendedName>
</protein>
<evidence type="ECO:0000313" key="4">
    <source>
        <dbReference type="Proteomes" id="UP000191110"/>
    </source>
</evidence>
<evidence type="ECO:0000256" key="1">
    <source>
        <dbReference type="SAM" id="Coils"/>
    </source>
</evidence>
<dbReference type="SUPFAM" id="SSF47336">
    <property type="entry name" value="ACP-like"/>
    <property type="match status" value="1"/>
</dbReference>
<evidence type="ECO:0000259" key="2">
    <source>
        <dbReference type="PROSITE" id="PS50075"/>
    </source>
</evidence>
<dbReference type="Proteomes" id="UP000191110">
    <property type="component" value="Unassembled WGS sequence"/>
</dbReference>
<organism evidence="3 4">
    <name type="scientific">Solemya pervernicosa gill symbiont</name>
    <dbReference type="NCBI Taxonomy" id="642797"/>
    <lineage>
        <taxon>Bacteria</taxon>
        <taxon>Pseudomonadati</taxon>
        <taxon>Pseudomonadota</taxon>
        <taxon>Gammaproteobacteria</taxon>
        <taxon>sulfur-oxidizing symbionts</taxon>
    </lineage>
</organism>
<feature type="domain" description="Carrier" evidence="2">
    <location>
        <begin position="1"/>
        <end position="75"/>
    </location>
</feature>
<name>A0A1T2LBM0_9GAMM</name>
<reference evidence="3 4" key="1">
    <citation type="submission" date="2016-11" db="EMBL/GenBank/DDBJ databases">
        <title>Mixed transmission modes and dynamic genome evolution in an obligate animal-bacterial symbiosis.</title>
        <authorList>
            <person name="Russell S.L."/>
            <person name="Corbett-Detig R.B."/>
            <person name="Cavanaugh C.M."/>
        </authorList>
    </citation>
    <scope>NUCLEOTIDE SEQUENCE [LARGE SCALE GENOMIC DNA]</scope>
    <source>
        <strain evidence="3">Sveles-Q1</strain>
    </source>
</reference>
<dbReference type="PROSITE" id="PS50075">
    <property type="entry name" value="CARRIER"/>
    <property type="match status" value="1"/>
</dbReference>
<gene>
    <name evidence="3" type="ORF">BOW53_00405</name>
</gene>
<sequence length="79" mass="8909">MDSALFLENIHEALNNQVDELTLETAFQELEKWDSLASVSTVAMIYAEYDVQVSGDELLSCKTLGELKNKIVQKQQMLS</sequence>
<keyword evidence="1" id="KW-0175">Coiled coil</keyword>
<dbReference type="RefSeq" id="WP_172840039.1">
    <property type="nucleotide sequence ID" value="NZ_MPRL01000001.1"/>
</dbReference>
<dbReference type="Pfam" id="PF00550">
    <property type="entry name" value="PP-binding"/>
    <property type="match status" value="1"/>
</dbReference>
<dbReference type="AlphaFoldDB" id="A0A1T2LBM0"/>
<accession>A0A1T2LBM0</accession>
<evidence type="ECO:0000313" key="3">
    <source>
        <dbReference type="EMBL" id="OOZ42336.1"/>
    </source>
</evidence>
<keyword evidence="4" id="KW-1185">Reference proteome</keyword>
<dbReference type="Gene3D" id="1.10.1200.10">
    <property type="entry name" value="ACP-like"/>
    <property type="match status" value="1"/>
</dbReference>
<feature type="coiled-coil region" evidence="1">
    <location>
        <begin position="4"/>
        <end position="31"/>
    </location>
</feature>
<comment type="caution">
    <text evidence="3">The sequence shown here is derived from an EMBL/GenBank/DDBJ whole genome shotgun (WGS) entry which is preliminary data.</text>
</comment>
<dbReference type="InterPro" id="IPR009081">
    <property type="entry name" value="PP-bd_ACP"/>
</dbReference>